<dbReference type="EMBL" id="JAGDEL010000005">
    <property type="protein sequence ID" value="MBO1511893.1"/>
    <property type="molecule type" value="Genomic_DNA"/>
</dbReference>
<keyword evidence="2" id="KW-1003">Cell membrane</keyword>
<dbReference type="RefSeq" id="WP_207977312.1">
    <property type="nucleotide sequence ID" value="NZ_JAGDEL010000005.1"/>
</dbReference>
<evidence type="ECO:0000313" key="7">
    <source>
        <dbReference type="EMBL" id="MBO1511893.1"/>
    </source>
</evidence>
<comment type="subcellular location">
    <subcellularLocation>
        <location evidence="1">Cell membrane</location>
        <topology evidence="1">Multi-pass membrane protein</topology>
    </subcellularLocation>
</comment>
<feature type="transmembrane region" description="Helical" evidence="6">
    <location>
        <begin position="12"/>
        <end position="32"/>
    </location>
</feature>
<feature type="transmembrane region" description="Helical" evidence="6">
    <location>
        <begin position="169"/>
        <end position="191"/>
    </location>
</feature>
<dbReference type="CDD" id="cd13128">
    <property type="entry name" value="MATE_Wzx_like"/>
    <property type="match status" value="1"/>
</dbReference>
<feature type="transmembrane region" description="Helical" evidence="6">
    <location>
        <begin position="353"/>
        <end position="374"/>
    </location>
</feature>
<evidence type="ECO:0000256" key="3">
    <source>
        <dbReference type="ARBA" id="ARBA00022692"/>
    </source>
</evidence>
<feature type="transmembrane region" description="Helical" evidence="6">
    <location>
        <begin position="287"/>
        <end position="307"/>
    </location>
</feature>
<feature type="transmembrane region" description="Helical" evidence="6">
    <location>
        <begin position="38"/>
        <end position="58"/>
    </location>
</feature>
<accession>A0ABS3N0U8</accession>
<organism evidence="7 8">
    <name type="scientific">Metabacillus bambusae</name>
    <dbReference type="NCBI Taxonomy" id="2795218"/>
    <lineage>
        <taxon>Bacteria</taxon>
        <taxon>Bacillati</taxon>
        <taxon>Bacillota</taxon>
        <taxon>Bacilli</taxon>
        <taxon>Bacillales</taxon>
        <taxon>Bacillaceae</taxon>
        <taxon>Metabacillus</taxon>
    </lineage>
</organism>
<feature type="transmembrane region" description="Helical" evidence="6">
    <location>
        <begin position="146"/>
        <end position="163"/>
    </location>
</feature>
<evidence type="ECO:0000256" key="2">
    <source>
        <dbReference type="ARBA" id="ARBA00022475"/>
    </source>
</evidence>
<dbReference type="PANTHER" id="PTHR30250">
    <property type="entry name" value="PST FAMILY PREDICTED COLANIC ACID TRANSPORTER"/>
    <property type="match status" value="1"/>
</dbReference>
<sequence>MFKNIYLMFVTLGFRLLSNVAIFFILARFWSVDVLGDFMYLITLSSILILVSDYGFNIRLVKEISSDPSSLKKYLYQSFFAKVFLTLFLLIGIIFYFEWVDQGSVFKEEEFYILFLSYIFNSFSNFFMLPLRAIGRFDIESKHSTISNLLLFVGVSIGLFLVNTPMEIAIIYLVARLISFIYGYFLLYKVIGNFFIFKFKLNIVVLAIKNNFSYAIHLIVGTLYFQVDSLIVHYYAGGHGLGIYQAATRIVFALLMISEVLCNVYLPKLSLAFKENNEKEYIKSIKVMFRYNFIIAIALSFVIKFFPAFLVNTLFDEEFIGAIVILELLSIVLFLRFLSSALGVLLTIQNTQSYRAIAVIVALILNILFSVFLIPKFGLIGAVYANIVSNFVLLIIYLFVIKNTTIFIINKRNMIVLIVVLLILIY</sequence>
<dbReference type="PANTHER" id="PTHR30250:SF11">
    <property type="entry name" value="O-ANTIGEN TRANSPORTER-RELATED"/>
    <property type="match status" value="1"/>
</dbReference>
<name>A0ABS3N0U8_9BACI</name>
<feature type="transmembrane region" description="Helical" evidence="6">
    <location>
        <begin position="242"/>
        <end position="266"/>
    </location>
</feature>
<feature type="transmembrane region" description="Helical" evidence="6">
    <location>
        <begin position="111"/>
        <end position="134"/>
    </location>
</feature>
<feature type="transmembrane region" description="Helical" evidence="6">
    <location>
        <begin position="212"/>
        <end position="236"/>
    </location>
</feature>
<evidence type="ECO:0000256" key="6">
    <source>
        <dbReference type="SAM" id="Phobius"/>
    </source>
</evidence>
<feature type="transmembrane region" description="Helical" evidence="6">
    <location>
        <begin position="319"/>
        <end position="346"/>
    </location>
</feature>
<evidence type="ECO:0000256" key="5">
    <source>
        <dbReference type="ARBA" id="ARBA00023136"/>
    </source>
</evidence>
<comment type="caution">
    <text evidence="7">The sequence shown here is derived from an EMBL/GenBank/DDBJ whole genome shotgun (WGS) entry which is preliminary data.</text>
</comment>
<dbReference type="InterPro" id="IPR050833">
    <property type="entry name" value="Poly_Biosynth_Transport"/>
</dbReference>
<keyword evidence="3 6" id="KW-0812">Transmembrane</keyword>
<feature type="transmembrane region" description="Helical" evidence="6">
    <location>
        <begin position="380"/>
        <end position="400"/>
    </location>
</feature>
<proteinExistence type="predicted"/>
<evidence type="ECO:0000313" key="8">
    <source>
        <dbReference type="Proteomes" id="UP000663981"/>
    </source>
</evidence>
<feature type="transmembrane region" description="Helical" evidence="6">
    <location>
        <begin position="407"/>
        <end position="425"/>
    </location>
</feature>
<reference evidence="7 8" key="1">
    <citation type="submission" date="2021-03" db="EMBL/GenBank/DDBJ databases">
        <title>Whole genome sequence of Metabacillus bambusae BG109.</title>
        <authorList>
            <person name="Jeong J.W."/>
        </authorList>
    </citation>
    <scope>NUCLEOTIDE SEQUENCE [LARGE SCALE GENOMIC DNA]</scope>
    <source>
        <strain evidence="7 8">BG109</strain>
    </source>
</reference>
<dbReference type="Proteomes" id="UP000663981">
    <property type="component" value="Unassembled WGS sequence"/>
</dbReference>
<keyword evidence="5 6" id="KW-0472">Membrane</keyword>
<keyword evidence="4 6" id="KW-1133">Transmembrane helix</keyword>
<dbReference type="Pfam" id="PF01943">
    <property type="entry name" value="Polysacc_synt"/>
    <property type="match status" value="1"/>
</dbReference>
<evidence type="ECO:0000256" key="1">
    <source>
        <dbReference type="ARBA" id="ARBA00004651"/>
    </source>
</evidence>
<feature type="transmembrane region" description="Helical" evidence="6">
    <location>
        <begin position="79"/>
        <end position="99"/>
    </location>
</feature>
<gene>
    <name evidence="7" type="ORF">I7822_09440</name>
</gene>
<protein>
    <submittedName>
        <fullName evidence="7">Flippase</fullName>
    </submittedName>
</protein>
<evidence type="ECO:0000256" key="4">
    <source>
        <dbReference type="ARBA" id="ARBA00022989"/>
    </source>
</evidence>
<dbReference type="InterPro" id="IPR002797">
    <property type="entry name" value="Polysacc_synth"/>
</dbReference>
<keyword evidence="8" id="KW-1185">Reference proteome</keyword>